<dbReference type="InterPro" id="IPR029149">
    <property type="entry name" value="Creatin/AminoP/Spt16_N"/>
</dbReference>
<dbReference type="InterPro" id="IPR036005">
    <property type="entry name" value="Creatinase/aminopeptidase-like"/>
</dbReference>
<dbReference type="PANTHER" id="PTHR46112:SF2">
    <property type="entry name" value="XAA-PRO AMINOPEPTIDASE P-RELATED"/>
    <property type="match status" value="1"/>
</dbReference>
<protein>
    <recommendedName>
        <fullName evidence="4">Peptidase M24 domain-containing protein</fullName>
    </recommendedName>
</protein>
<dbReference type="Pfam" id="PF01321">
    <property type="entry name" value="Creatinase_N"/>
    <property type="match status" value="1"/>
</dbReference>
<name>A0A381U9X0_9ZZZZ</name>
<evidence type="ECO:0000313" key="3">
    <source>
        <dbReference type="EMBL" id="SVA24959.1"/>
    </source>
</evidence>
<dbReference type="Gene3D" id="3.40.350.10">
    <property type="entry name" value="Creatinase/prolidase N-terminal domain"/>
    <property type="match status" value="1"/>
</dbReference>
<dbReference type="EMBL" id="UINC01006015">
    <property type="protein sequence ID" value="SVA24959.1"/>
    <property type="molecule type" value="Genomic_DNA"/>
</dbReference>
<proteinExistence type="predicted"/>
<accession>A0A381U9X0</accession>
<reference evidence="3" key="1">
    <citation type="submission" date="2018-05" db="EMBL/GenBank/DDBJ databases">
        <authorList>
            <person name="Lanie J.A."/>
            <person name="Ng W.-L."/>
            <person name="Kazmierczak K.M."/>
            <person name="Andrzejewski T.M."/>
            <person name="Davidsen T.M."/>
            <person name="Wayne K.J."/>
            <person name="Tettelin H."/>
            <person name="Glass J.I."/>
            <person name="Rusch D."/>
            <person name="Podicherti R."/>
            <person name="Tsui H.-C.T."/>
            <person name="Winkler M.E."/>
        </authorList>
    </citation>
    <scope>NUCLEOTIDE SEQUENCE</scope>
</reference>
<dbReference type="AlphaFoldDB" id="A0A381U9X0"/>
<sequence length="383" mass="43181">MPLHFNREEFRKRLDRLKELMSSKKLDGILLFRQESMFYLTGYDTFGYVFFQCLYLGIDGKLILLTRSPDLRQAQQTSIVEDIRIWVDGETANPALELKEILRESGSEGKSIGVEYDSYGLTAKNGKMLDSVLDGFCNLTDASDLVNRLRVVKSQKELVYVRKAAELADDALDEAHRLVRDGCDEGELLAAMQGAVFRGGGDYPGNEFIIGSGENALLCRYYSGRRKLSPEDQITLEWAGAYRHYHAAMMRTIPVGRVTDQHQRMFEVCLESMQACQKALRPGNAIGEVFDAYAGTCDSSGMRDHRLNATGYSLGTTFSPNWMDWPMFYHGNPVIAEKNMVFFLHMILMDSDSGNAMCFGHTVLVTDSGCECLSRHPFELVVR</sequence>
<feature type="domain" description="Peptidase M24" evidence="1">
    <location>
        <begin position="161"/>
        <end position="367"/>
    </location>
</feature>
<dbReference type="InterPro" id="IPR050659">
    <property type="entry name" value="Peptidase_M24B"/>
</dbReference>
<evidence type="ECO:0000259" key="2">
    <source>
        <dbReference type="Pfam" id="PF01321"/>
    </source>
</evidence>
<feature type="domain" description="Creatinase N-terminal" evidence="2">
    <location>
        <begin position="13"/>
        <end position="152"/>
    </location>
</feature>
<evidence type="ECO:0000259" key="1">
    <source>
        <dbReference type="Pfam" id="PF00557"/>
    </source>
</evidence>
<dbReference type="InterPro" id="IPR000994">
    <property type="entry name" value="Pept_M24"/>
</dbReference>
<gene>
    <name evidence="3" type="ORF">METZ01_LOCUS77813</name>
</gene>
<dbReference type="SUPFAM" id="SSF53092">
    <property type="entry name" value="Creatinase/prolidase N-terminal domain"/>
    <property type="match status" value="1"/>
</dbReference>
<organism evidence="3">
    <name type="scientific">marine metagenome</name>
    <dbReference type="NCBI Taxonomy" id="408172"/>
    <lineage>
        <taxon>unclassified sequences</taxon>
        <taxon>metagenomes</taxon>
        <taxon>ecological metagenomes</taxon>
    </lineage>
</organism>
<dbReference type="InterPro" id="IPR000587">
    <property type="entry name" value="Creatinase_N"/>
</dbReference>
<dbReference type="SUPFAM" id="SSF55920">
    <property type="entry name" value="Creatinase/aminopeptidase"/>
    <property type="match status" value="1"/>
</dbReference>
<dbReference type="PANTHER" id="PTHR46112">
    <property type="entry name" value="AMINOPEPTIDASE"/>
    <property type="match status" value="1"/>
</dbReference>
<dbReference type="Pfam" id="PF00557">
    <property type="entry name" value="Peptidase_M24"/>
    <property type="match status" value="1"/>
</dbReference>
<dbReference type="Gene3D" id="3.90.230.10">
    <property type="entry name" value="Creatinase/methionine aminopeptidase superfamily"/>
    <property type="match status" value="1"/>
</dbReference>
<dbReference type="CDD" id="cd01066">
    <property type="entry name" value="APP_MetAP"/>
    <property type="match status" value="1"/>
</dbReference>
<evidence type="ECO:0008006" key="4">
    <source>
        <dbReference type="Google" id="ProtNLM"/>
    </source>
</evidence>